<dbReference type="Gene3D" id="2.50.20.10">
    <property type="entry name" value="Lipoprotein localisation LolA/LolB/LppX"/>
    <property type="match status" value="1"/>
</dbReference>
<keyword evidence="1" id="KW-0732">Signal</keyword>
<accession>A0A6N6VJG7</accession>
<reference evidence="3 4" key="1">
    <citation type="submission" date="2019-09" db="EMBL/GenBank/DDBJ databases">
        <title>Parvibaculum sedimenti sp. nov., isolated from sediment.</title>
        <authorList>
            <person name="Wang Y."/>
        </authorList>
    </citation>
    <scope>NUCLEOTIDE SEQUENCE [LARGE SCALE GENOMIC DNA]</scope>
    <source>
        <strain evidence="3 4">HXT-9</strain>
    </source>
</reference>
<dbReference type="EMBL" id="WESC01000005">
    <property type="protein sequence ID" value="KAB7740729.1"/>
    <property type="molecule type" value="Genomic_DNA"/>
</dbReference>
<proteinExistence type="predicted"/>
<dbReference type="InterPro" id="IPR033399">
    <property type="entry name" value="TP_0789-like"/>
</dbReference>
<keyword evidence="3" id="KW-0449">Lipoprotein</keyword>
<organism evidence="3 4">
    <name type="scientific">Parvibaculum sedimenti</name>
    <dbReference type="NCBI Taxonomy" id="2608632"/>
    <lineage>
        <taxon>Bacteria</taxon>
        <taxon>Pseudomonadati</taxon>
        <taxon>Pseudomonadota</taxon>
        <taxon>Alphaproteobacteria</taxon>
        <taxon>Hyphomicrobiales</taxon>
        <taxon>Parvibaculaceae</taxon>
        <taxon>Parvibaculum</taxon>
    </lineage>
</organism>
<dbReference type="AlphaFoldDB" id="A0A6N6VJG7"/>
<comment type="caution">
    <text evidence="3">The sequence shown here is derived from an EMBL/GenBank/DDBJ whole genome shotgun (WGS) entry which is preliminary data.</text>
</comment>
<name>A0A6N6VJG7_9HYPH</name>
<dbReference type="Pfam" id="PF17131">
    <property type="entry name" value="LolA_like"/>
    <property type="match status" value="1"/>
</dbReference>
<dbReference type="RefSeq" id="WP_152215530.1">
    <property type="nucleotide sequence ID" value="NZ_JBAQYD010000263.1"/>
</dbReference>
<feature type="domain" description="Uncharacterized protein TP-0789" evidence="2">
    <location>
        <begin position="93"/>
        <end position="275"/>
    </location>
</feature>
<evidence type="ECO:0000313" key="3">
    <source>
        <dbReference type="EMBL" id="KAB7740729.1"/>
    </source>
</evidence>
<gene>
    <name evidence="3" type="ORF">F2P47_06700</name>
</gene>
<feature type="signal peptide" evidence="1">
    <location>
        <begin position="1"/>
        <end position="28"/>
    </location>
</feature>
<evidence type="ECO:0000259" key="2">
    <source>
        <dbReference type="Pfam" id="PF17131"/>
    </source>
</evidence>
<keyword evidence="4" id="KW-1185">Reference proteome</keyword>
<evidence type="ECO:0000313" key="4">
    <source>
        <dbReference type="Proteomes" id="UP000468901"/>
    </source>
</evidence>
<protein>
    <submittedName>
        <fullName evidence="3">Outer membrane lipoprotein-sorting protein</fullName>
    </submittedName>
</protein>
<sequence length="277" mass="31399">MTGRTYRAALCAAAIFTLSIISSGPLRAEAPGLPAPSDPAARGLAIAEESGKRDRGWGDAKADMKMVLTNASGETSERALRFMMIENTDGDGNWSLMTFDKPADIEGTALLTYPHVKEADEQWLYLPTVKRVKRISSANKSGPFVGSEFAFEDFSAQQVGKFTYKWLRDEPCGDRTCHVVERTPQYENSGYTRQIVWIDTTDYLFRKTDFYDRKDSLIKTLTYQDYKLYDNKFWRPGELAMANHETKKSTRLVWQSYAFHTGLTKDDFSTASLERAR</sequence>
<dbReference type="CDD" id="cd16329">
    <property type="entry name" value="LolA_like"/>
    <property type="match status" value="1"/>
</dbReference>
<evidence type="ECO:0000256" key="1">
    <source>
        <dbReference type="SAM" id="SignalP"/>
    </source>
</evidence>
<dbReference type="Proteomes" id="UP000468901">
    <property type="component" value="Unassembled WGS sequence"/>
</dbReference>
<feature type="chain" id="PRO_5026810099" evidence="1">
    <location>
        <begin position="29"/>
        <end position="277"/>
    </location>
</feature>